<feature type="transmembrane region" description="Helical" evidence="9">
    <location>
        <begin position="184"/>
        <end position="202"/>
    </location>
</feature>
<evidence type="ECO:0000256" key="7">
    <source>
        <dbReference type="ARBA" id="ARBA00022840"/>
    </source>
</evidence>
<dbReference type="PANTHER" id="PTHR24421">
    <property type="entry name" value="NITRATE/NITRITE SENSOR PROTEIN NARX-RELATED"/>
    <property type="match status" value="1"/>
</dbReference>
<reference evidence="12" key="1">
    <citation type="journal article" date="2014" name="Int. J. Syst. Evol. Microbiol.">
        <title>Complete genome sequence of Corynebacterium casei LMG S-19264T (=DSM 44701T), isolated from a smear-ripened cheese.</title>
        <authorList>
            <consortium name="US DOE Joint Genome Institute (JGI-PGF)"/>
            <person name="Walter F."/>
            <person name="Albersmeier A."/>
            <person name="Kalinowski J."/>
            <person name="Ruckert C."/>
        </authorList>
    </citation>
    <scope>NUCLEOTIDE SEQUENCE</scope>
    <source>
        <strain evidence="12">CGMCC 4.5737</strain>
    </source>
</reference>
<comment type="caution">
    <text evidence="12">The sequence shown here is derived from an EMBL/GenBank/DDBJ whole genome shotgun (WGS) entry which is preliminary data.</text>
</comment>
<dbReference type="InterPro" id="IPR050482">
    <property type="entry name" value="Sensor_HK_TwoCompSys"/>
</dbReference>
<reference evidence="12" key="2">
    <citation type="submission" date="2020-09" db="EMBL/GenBank/DDBJ databases">
        <authorList>
            <person name="Sun Q."/>
            <person name="Zhou Y."/>
        </authorList>
    </citation>
    <scope>NUCLEOTIDE SEQUENCE</scope>
    <source>
        <strain evidence="12">CGMCC 4.5737</strain>
    </source>
</reference>
<dbReference type="Pfam" id="PF07730">
    <property type="entry name" value="HisKA_3"/>
    <property type="match status" value="1"/>
</dbReference>
<feature type="transmembrane region" description="Helical" evidence="9">
    <location>
        <begin position="145"/>
        <end position="164"/>
    </location>
</feature>
<dbReference type="Gene3D" id="1.20.5.1930">
    <property type="match status" value="1"/>
</dbReference>
<dbReference type="InterPro" id="IPR036890">
    <property type="entry name" value="HATPase_C_sf"/>
</dbReference>
<dbReference type="GO" id="GO:0016020">
    <property type="term" value="C:membrane"/>
    <property type="evidence" value="ECO:0007669"/>
    <property type="project" value="InterPro"/>
</dbReference>
<dbReference type="InterPro" id="IPR003594">
    <property type="entry name" value="HATPase_dom"/>
</dbReference>
<feature type="domain" description="Signal transduction histidine kinase subgroup 3 dimerisation and phosphoacceptor" evidence="11">
    <location>
        <begin position="224"/>
        <end position="289"/>
    </location>
</feature>
<feature type="domain" description="Histidine kinase/HSP90-like ATPase" evidence="10">
    <location>
        <begin position="342"/>
        <end position="436"/>
    </location>
</feature>
<evidence type="ECO:0000256" key="6">
    <source>
        <dbReference type="ARBA" id="ARBA00022777"/>
    </source>
</evidence>
<evidence type="ECO:0000256" key="8">
    <source>
        <dbReference type="ARBA" id="ARBA00023012"/>
    </source>
</evidence>
<feature type="transmembrane region" description="Helical" evidence="9">
    <location>
        <begin position="92"/>
        <end position="110"/>
    </location>
</feature>
<evidence type="ECO:0000256" key="2">
    <source>
        <dbReference type="ARBA" id="ARBA00012438"/>
    </source>
</evidence>
<keyword evidence="6" id="KW-0418">Kinase</keyword>
<dbReference type="GO" id="GO:0000155">
    <property type="term" value="F:phosphorelay sensor kinase activity"/>
    <property type="evidence" value="ECO:0007669"/>
    <property type="project" value="InterPro"/>
</dbReference>
<accession>A0A8J3FVY0</accession>
<feature type="transmembrane region" description="Helical" evidence="9">
    <location>
        <begin position="69"/>
        <end position="85"/>
    </location>
</feature>
<dbReference type="InterPro" id="IPR011712">
    <property type="entry name" value="Sig_transdc_His_kin_sub3_dim/P"/>
</dbReference>
<dbReference type="AlphaFoldDB" id="A0A8J3FVY0"/>
<feature type="transmembrane region" description="Helical" evidence="9">
    <location>
        <begin position="47"/>
        <end position="63"/>
    </location>
</feature>
<feature type="transmembrane region" description="Helical" evidence="9">
    <location>
        <begin position="116"/>
        <end position="138"/>
    </location>
</feature>
<evidence type="ECO:0000256" key="3">
    <source>
        <dbReference type="ARBA" id="ARBA00022553"/>
    </source>
</evidence>
<dbReference type="PANTHER" id="PTHR24421:SF10">
    <property type="entry name" value="NITRATE_NITRITE SENSOR PROTEIN NARQ"/>
    <property type="match status" value="1"/>
</dbReference>
<dbReference type="SUPFAM" id="SSF55874">
    <property type="entry name" value="ATPase domain of HSP90 chaperone/DNA topoisomerase II/histidine kinase"/>
    <property type="match status" value="1"/>
</dbReference>
<dbReference type="CDD" id="cd16917">
    <property type="entry name" value="HATPase_UhpB-NarQ-NarX-like"/>
    <property type="match status" value="1"/>
</dbReference>
<keyword evidence="4" id="KW-0808">Transferase</keyword>
<proteinExistence type="predicted"/>
<comment type="catalytic activity">
    <reaction evidence="1">
        <text>ATP + protein L-histidine = ADP + protein N-phospho-L-histidine.</text>
        <dbReference type="EC" id="2.7.13.3"/>
    </reaction>
</comment>
<keyword evidence="7" id="KW-0067">ATP-binding</keyword>
<sequence length="440" mass="47122">MSVATPFIRSVGTTQPIDWSVRATPHVPCYDVESTLTGWRALARRQWPVALAVATLVVIEHTYAYDPQWWSLPGAVLLGGLAVVAPRQPFDAALVGAVTIVGSSLLLRVAHIELPVTFLGVLTPSESLATMALIAYVVRQTSRPRALLSGAALVAASLLTYLLRERQRYDFGTLDGPQQPLYEPLLSDLLLLAVAVGTGLYFRARDGDRRRVVTTAVMGARQAERIALARELHDVVAHHVTGMVVHAQAARLVAEQDPATAARSLDLIAHSGTEALAAMRRLVSTLRQAERTTGASGAAAAGEATTDLAADLRRVVEQASAVGAPVHLLVRLPERVRPELARSVLRLVQESLTNTRKHAHDVTAIRVEVTHHAGVLRVAVADDGQPTRHDREEPVGGSGGFGLVGMRERVQLLDGSFYAGPGPDGGWLVSAELPLREGES</sequence>
<dbReference type="GO" id="GO:0005524">
    <property type="term" value="F:ATP binding"/>
    <property type="evidence" value="ECO:0007669"/>
    <property type="project" value="UniProtKB-KW"/>
</dbReference>
<dbReference type="Gene3D" id="3.30.565.10">
    <property type="entry name" value="Histidine kinase-like ATPase, C-terminal domain"/>
    <property type="match status" value="1"/>
</dbReference>
<keyword evidence="9" id="KW-0472">Membrane</keyword>
<organism evidence="12 13">
    <name type="scientific">Longimycelium tulufanense</name>
    <dbReference type="NCBI Taxonomy" id="907463"/>
    <lineage>
        <taxon>Bacteria</taxon>
        <taxon>Bacillati</taxon>
        <taxon>Actinomycetota</taxon>
        <taxon>Actinomycetes</taxon>
        <taxon>Pseudonocardiales</taxon>
        <taxon>Pseudonocardiaceae</taxon>
        <taxon>Longimycelium</taxon>
    </lineage>
</organism>
<evidence type="ECO:0000256" key="1">
    <source>
        <dbReference type="ARBA" id="ARBA00000085"/>
    </source>
</evidence>
<keyword evidence="3" id="KW-0597">Phosphoprotein</keyword>
<gene>
    <name evidence="12" type="ORF">GCM10012275_42270</name>
</gene>
<evidence type="ECO:0000313" key="13">
    <source>
        <dbReference type="Proteomes" id="UP000637578"/>
    </source>
</evidence>
<evidence type="ECO:0000256" key="9">
    <source>
        <dbReference type="SAM" id="Phobius"/>
    </source>
</evidence>
<dbReference type="Proteomes" id="UP000637578">
    <property type="component" value="Unassembled WGS sequence"/>
</dbReference>
<evidence type="ECO:0000259" key="11">
    <source>
        <dbReference type="Pfam" id="PF07730"/>
    </source>
</evidence>
<keyword evidence="13" id="KW-1185">Reference proteome</keyword>
<evidence type="ECO:0000259" key="10">
    <source>
        <dbReference type="Pfam" id="PF02518"/>
    </source>
</evidence>
<keyword evidence="9" id="KW-1133">Transmembrane helix</keyword>
<dbReference type="EC" id="2.7.13.3" evidence="2"/>
<name>A0A8J3FVY0_9PSEU</name>
<protein>
    <recommendedName>
        <fullName evidence="2">histidine kinase</fullName>
        <ecNumber evidence="2">2.7.13.3</ecNumber>
    </recommendedName>
</protein>
<dbReference type="GO" id="GO:0046983">
    <property type="term" value="F:protein dimerization activity"/>
    <property type="evidence" value="ECO:0007669"/>
    <property type="project" value="InterPro"/>
</dbReference>
<keyword evidence="5" id="KW-0547">Nucleotide-binding</keyword>
<keyword evidence="8" id="KW-0902">Two-component regulatory system</keyword>
<keyword evidence="9" id="KW-0812">Transmembrane</keyword>
<dbReference type="EMBL" id="BMMK01000021">
    <property type="protein sequence ID" value="GGM67278.1"/>
    <property type="molecule type" value="Genomic_DNA"/>
</dbReference>
<evidence type="ECO:0000256" key="4">
    <source>
        <dbReference type="ARBA" id="ARBA00022679"/>
    </source>
</evidence>
<dbReference type="Pfam" id="PF02518">
    <property type="entry name" value="HATPase_c"/>
    <property type="match status" value="1"/>
</dbReference>
<evidence type="ECO:0000256" key="5">
    <source>
        <dbReference type="ARBA" id="ARBA00022741"/>
    </source>
</evidence>
<evidence type="ECO:0000313" key="12">
    <source>
        <dbReference type="EMBL" id="GGM67278.1"/>
    </source>
</evidence>